<dbReference type="Gene3D" id="2.130.10.10">
    <property type="entry name" value="YVTN repeat-like/Quinoprotein amine dehydrogenase"/>
    <property type="match status" value="1"/>
</dbReference>
<dbReference type="AlphaFoldDB" id="A0A383E242"/>
<accession>A0A383E242</accession>
<evidence type="ECO:0000313" key="1">
    <source>
        <dbReference type="EMBL" id="SVE50917.1"/>
    </source>
</evidence>
<reference evidence="1" key="1">
    <citation type="submission" date="2018-05" db="EMBL/GenBank/DDBJ databases">
        <authorList>
            <person name="Lanie J.A."/>
            <person name="Ng W.-L."/>
            <person name="Kazmierczak K.M."/>
            <person name="Andrzejewski T.M."/>
            <person name="Davidsen T.M."/>
            <person name="Wayne K.J."/>
            <person name="Tettelin H."/>
            <person name="Glass J.I."/>
            <person name="Rusch D."/>
            <person name="Podicherti R."/>
            <person name="Tsui H.-C.T."/>
            <person name="Winkler M.E."/>
        </authorList>
    </citation>
    <scope>NUCLEOTIDE SEQUENCE</scope>
</reference>
<gene>
    <name evidence="1" type="ORF">METZ01_LOCUS503771</name>
</gene>
<feature type="non-terminal residue" evidence="1">
    <location>
        <position position="127"/>
    </location>
</feature>
<proteinExistence type="predicted"/>
<dbReference type="EMBL" id="UINC01222229">
    <property type="protein sequence ID" value="SVE50917.1"/>
    <property type="molecule type" value="Genomic_DNA"/>
</dbReference>
<sequence length="127" mass="14412">MRNIASVFPLRFLILLSFFILLSGDSEAATERDYEARFSSSSSSTYGIISDDGRYMASVDYSGTIYYYAVSNHTLLWSYDTGDQELREIDITANGSYVVTGHSYADDQDATIFLFDREFTNDEPLWS</sequence>
<evidence type="ECO:0008006" key="2">
    <source>
        <dbReference type="Google" id="ProtNLM"/>
    </source>
</evidence>
<protein>
    <recommendedName>
        <fullName evidence="2">Bulb-type lectin domain-containing protein</fullName>
    </recommendedName>
</protein>
<name>A0A383E242_9ZZZZ</name>
<dbReference type="InterPro" id="IPR011047">
    <property type="entry name" value="Quinoprotein_ADH-like_sf"/>
</dbReference>
<dbReference type="InterPro" id="IPR015943">
    <property type="entry name" value="WD40/YVTN_repeat-like_dom_sf"/>
</dbReference>
<dbReference type="SUPFAM" id="SSF50998">
    <property type="entry name" value="Quinoprotein alcohol dehydrogenase-like"/>
    <property type="match status" value="1"/>
</dbReference>
<organism evidence="1">
    <name type="scientific">marine metagenome</name>
    <dbReference type="NCBI Taxonomy" id="408172"/>
    <lineage>
        <taxon>unclassified sequences</taxon>
        <taxon>metagenomes</taxon>
        <taxon>ecological metagenomes</taxon>
    </lineage>
</organism>